<keyword evidence="1" id="KW-1185">Reference proteome</keyword>
<dbReference type="RefSeq" id="XP_010767749.1">
    <property type="nucleotide sequence ID" value="XM_010769447.1"/>
</dbReference>
<dbReference type="InterPro" id="IPR036305">
    <property type="entry name" value="RGS_sf"/>
</dbReference>
<dbReference type="OrthoDB" id="9048001at2759"/>
<name>A0A6I9MN64_9TELE</name>
<feature type="non-terminal residue" evidence="2">
    <location>
        <position position="102"/>
    </location>
</feature>
<dbReference type="InterPro" id="IPR044926">
    <property type="entry name" value="RGS_subdomain_2"/>
</dbReference>
<dbReference type="Gene3D" id="1.10.167.10">
    <property type="entry name" value="Regulator of G-protein Signalling 4, domain 2"/>
    <property type="match status" value="1"/>
</dbReference>
<sequence length="102" mass="11700">MEIESMVANSALIKAREGGSRGRSYKWKEMLRFNHISQCRDQASSIEREYYSLCVKQPIGKNLFQLFCRSRPDLQNYISLLDALASIHSIKVEVNGSLDVFL</sequence>
<dbReference type="SUPFAM" id="SSF48097">
    <property type="entry name" value="Regulator of G-protein signaling, RGS"/>
    <property type="match status" value="1"/>
</dbReference>
<protein>
    <submittedName>
        <fullName evidence="2">G protein-coupled receptor kinase 5-like</fullName>
    </submittedName>
</protein>
<reference evidence="2" key="1">
    <citation type="submission" date="2025-08" db="UniProtKB">
        <authorList>
            <consortium name="RefSeq"/>
        </authorList>
    </citation>
    <scope>IDENTIFICATION</scope>
    <source>
        <tissue evidence="2">Muscle</tissue>
    </source>
</reference>
<evidence type="ECO:0000313" key="1">
    <source>
        <dbReference type="Proteomes" id="UP000504611"/>
    </source>
</evidence>
<gene>
    <name evidence="2" type="primary">LOC104943980</name>
</gene>
<accession>A0A6I9MN64</accession>
<proteinExistence type="predicted"/>
<organism evidence="1 2">
    <name type="scientific">Notothenia coriiceps</name>
    <name type="common">black rockcod</name>
    <dbReference type="NCBI Taxonomy" id="8208"/>
    <lineage>
        <taxon>Eukaryota</taxon>
        <taxon>Metazoa</taxon>
        <taxon>Chordata</taxon>
        <taxon>Craniata</taxon>
        <taxon>Vertebrata</taxon>
        <taxon>Euteleostomi</taxon>
        <taxon>Actinopterygii</taxon>
        <taxon>Neopterygii</taxon>
        <taxon>Teleostei</taxon>
        <taxon>Neoteleostei</taxon>
        <taxon>Acanthomorphata</taxon>
        <taxon>Eupercaria</taxon>
        <taxon>Perciformes</taxon>
        <taxon>Notothenioidei</taxon>
        <taxon>Nototheniidae</taxon>
        <taxon>Notothenia</taxon>
    </lineage>
</organism>
<evidence type="ECO:0000313" key="2">
    <source>
        <dbReference type="RefSeq" id="XP_010767749.1"/>
    </source>
</evidence>
<dbReference type="AlphaFoldDB" id="A0A6I9MN64"/>
<dbReference type="GeneID" id="104943980"/>
<dbReference type="Proteomes" id="UP000504611">
    <property type="component" value="Unplaced"/>
</dbReference>
<dbReference type="KEGG" id="ncc:104943980"/>